<dbReference type="PROSITE" id="PS51257">
    <property type="entry name" value="PROKAR_LIPOPROTEIN"/>
    <property type="match status" value="1"/>
</dbReference>
<dbReference type="Proteomes" id="UP000198310">
    <property type="component" value="Unassembled WGS sequence"/>
</dbReference>
<dbReference type="AlphaFoldDB" id="A0A238YKJ4"/>
<organism evidence="1 2">
    <name type="scientific">Hymenobacter mucosus</name>
    <dbReference type="NCBI Taxonomy" id="1411120"/>
    <lineage>
        <taxon>Bacteria</taxon>
        <taxon>Pseudomonadati</taxon>
        <taxon>Bacteroidota</taxon>
        <taxon>Cytophagia</taxon>
        <taxon>Cytophagales</taxon>
        <taxon>Hymenobacteraceae</taxon>
        <taxon>Hymenobacter</taxon>
    </lineage>
</organism>
<dbReference type="RefSeq" id="WP_143437137.1">
    <property type="nucleotide sequence ID" value="NZ_FZNS01000005.1"/>
</dbReference>
<proteinExistence type="predicted"/>
<sequence>MNSFLRQLFITGGAAVFLAACNRDSLPTAEEQLVGRWEWVESSIVSDPALTPAVTGHRVRIEFDRRGRARFFEDGTLRGAAAYSVRRAARSNAKNKYRHVIIYRGYQSSQYYLVSGNRLYLQDANGKLSNHQYIRVANSTTPVAANAQ</sequence>
<name>A0A238YKJ4_9BACT</name>
<protein>
    <recommendedName>
        <fullName evidence="3">Lipocalin-like domain-containing protein</fullName>
    </recommendedName>
</protein>
<evidence type="ECO:0008006" key="3">
    <source>
        <dbReference type="Google" id="ProtNLM"/>
    </source>
</evidence>
<evidence type="ECO:0000313" key="2">
    <source>
        <dbReference type="Proteomes" id="UP000198310"/>
    </source>
</evidence>
<evidence type="ECO:0000313" key="1">
    <source>
        <dbReference type="EMBL" id="SNR71328.1"/>
    </source>
</evidence>
<accession>A0A238YKJ4</accession>
<reference evidence="2" key="1">
    <citation type="submission" date="2017-06" db="EMBL/GenBank/DDBJ databases">
        <authorList>
            <person name="Varghese N."/>
            <person name="Submissions S."/>
        </authorList>
    </citation>
    <scope>NUCLEOTIDE SEQUENCE [LARGE SCALE GENOMIC DNA]</scope>
    <source>
        <strain evidence="2">DSM 28041</strain>
    </source>
</reference>
<dbReference type="EMBL" id="FZNS01000005">
    <property type="protein sequence ID" value="SNR71328.1"/>
    <property type="molecule type" value="Genomic_DNA"/>
</dbReference>
<keyword evidence="2" id="KW-1185">Reference proteome</keyword>
<gene>
    <name evidence="1" type="ORF">SAMN06269173_105298</name>
</gene>